<name>A0A5N5T6Z0_9CRUS</name>
<organism evidence="1 2">
    <name type="scientific">Armadillidium nasatum</name>
    <dbReference type="NCBI Taxonomy" id="96803"/>
    <lineage>
        <taxon>Eukaryota</taxon>
        <taxon>Metazoa</taxon>
        <taxon>Ecdysozoa</taxon>
        <taxon>Arthropoda</taxon>
        <taxon>Crustacea</taxon>
        <taxon>Multicrustacea</taxon>
        <taxon>Malacostraca</taxon>
        <taxon>Eumalacostraca</taxon>
        <taxon>Peracarida</taxon>
        <taxon>Isopoda</taxon>
        <taxon>Oniscidea</taxon>
        <taxon>Crinocheta</taxon>
        <taxon>Armadillidiidae</taxon>
        <taxon>Armadillidium</taxon>
    </lineage>
</organism>
<dbReference type="Proteomes" id="UP000326759">
    <property type="component" value="Unassembled WGS sequence"/>
</dbReference>
<feature type="non-terminal residue" evidence="1">
    <location>
        <position position="72"/>
    </location>
</feature>
<proteinExistence type="predicted"/>
<dbReference type="EMBL" id="SEYY01012561">
    <property type="protein sequence ID" value="KAB7500815.1"/>
    <property type="molecule type" value="Genomic_DNA"/>
</dbReference>
<feature type="non-terminal residue" evidence="1">
    <location>
        <position position="1"/>
    </location>
</feature>
<keyword evidence="2" id="KW-1185">Reference proteome</keyword>
<accession>A0A5N5T6Z0</accession>
<reference evidence="1 2" key="1">
    <citation type="journal article" date="2019" name="PLoS Biol.">
        <title>Sex chromosomes control vertical transmission of feminizing Wolbachia symbionts in an isopod.</title>
        <authorList>
            <person name="Becking T."/>
            <person name="Chebbi M.A."/>
            <person name="Giraud I."/>
            <person name="Moumen B."/>
            <person name="Laverre T."/>
            <person name="Caubet Y."/>
            <person name="Peccoud J."/>
            <person name="Gilbert C."/>
            <person name="Cordaux R."/>
        </authorList>
    </citation>
    <scope>NUCLEOTIDE SEQUENCE [LARGE SCALE GENOMIC DNA]</scope>
    <source>
        <strain evidence="1">ANa2</strain>
        <tissue evidence="1">Whole body excluding digestive tract and cuticle</tissue>
    </source>
</reference>
<gene>
    <name evidence="1" type="ORF">Anas_13778</name>
</gene>
<evidence type="ECO:0000313" key="1">
    <source>
        <dbReference type="EMBL" id="KAB7500815.1"/>
    </source>
</evidence>
<protein>
    <submittedName>
        <fullName evidence="1">Uncharacterized protein</fullName>
    </submittedName>
</protein>
<sequence length="72" mass="8403">FQNYVTFSKASQIPLGKIPHSNEFFTKFLKEIGYDNNSHYDWKMMQNFIQILGDVPNSNAPYGLNDPFNIEK</sequence>
<evidence type="ECO:0000313" key="2">
    <source>
        <dbReference type="Proteomes" id="UP000326759"/>
    </source>
</evidence>
<dbReference type="AlphaFoldDB" id="A0A5N5T6Z0"/>
<comment type="caution">
    <text evidence="1">The sequence shown here is derived from an EMBL/GenBank/DDBJ whole genome shotgun (WGS) entry which is preliminary data.</text>
</comment>